<feature type="transmembrane region" description="Helical" evidence="1">
    <location>
        <begin position="12"/>
        <end position="32"/>
    </location>
</feature>
<dbReference type="EMBL" id="JBHUCM010000010">
    <property type="protein sequence ID" value="MFD1537330.1"/>
    <property type="molecule type" value="Genomic_DNA"/>
</dbReference>
<evidence type="ECO:0000256" key="1">
    <source>
        <dbReference type="SAM" id="Phobius"/>
    </source>
</evidence>
<evidence type="ECO:0008006" key="4">
    <source>
        <dbReference type="Google" id="ProtNLM"/>
    </source>
</evidence>
<keyword evidence="1" id="KW-0472">Membrane</keyword>
<comment type="caution">
    <text evidence="2">The sequence shown here is derived from an EMBL/GenBank/DDBJ whole genome shotgun (WGS) entry which is preliminary data.</text>
</comment>
<name>A0ABW4G4M0_9ACTN</name>
<gene>
    <name evidence="2" type="ORF">ACFSJ0_09815</name>
</gene>
<evidence type="ECO:0000313" key="2">
    <source>
        <dbReference type="EMBL" id="MFD1537330.1"/>
    </source>
</evidence>
<evidence type="ECO:0000313" key="3">
    <source>
        <dbReference type="Proteomes" id="UP001597097"/>
    </source>
</evidence>
<dbReference type="RefSeq" id="WP_219534838.1">
    <property type="nucleotide sequence ID" value="NZ_JAHKRM010000023.1"/>
</dbReference>
<protein>
    <recommendedName>
        <fullName evidence="4">DUF4245 domain-containing protein</fullName>
    </recommendedName>
</protein>
<reference evidence="3" key="1">
    <citation type="journal article" date="2019" name="Int. J. Syst. Evol. Microbiol.">
        <title>The Global Catalogue of Microorganisms (GCM) 10K type strain sequencing project: providing services to taxonomists for standard genome sequencing and annotation.</title>
        <authorList>
            <consortium name="The Broad Institute Genomics Platform"/>
            <consortium name="The Broad Institute Genome Sequencing Center for Infectious Disease"/>
            <person name="Wu L."/>
            <person name="Ma J."/>
        </authorList>
    </citation>
    <scope>NUCLEOTIDE SEQUENCE [LARGE SCALE GENOMIC DNA]</scope>
    <source>
        <strain evidence="3">CGMCC 1.15399</strain>
    </source>
</reference>
<keyword evidence="1" id="KW-0812">Transmembrane</keyword>
<dbReference type="Proteomes" id="UP001597097">
    <property type="component" value="Unassembled WGS sequence"/>
</dbReference>
<keyword evidence="1" id="KW-1133">Transmembrane helix</keyword>
<sequence>MMPEGGTSGQALRAMLAFLALGVTASIIYGLFSSGFGRVHPVPVGAPSLVRTGGPAPVAGGATAPAPAPAPVRGASVTASTRIAVVSNDFWLTYLPAGLDRADGGAIEPDQGAWARFAPKTKSGGYVEVRVEHGPVAADWLTYQRRISLRTPRDTTVRGRPALVGRYPGGGLMIVWLERAGTGASVRVSESLGEELLRVAASVKAPVGD</sequence>
<proteinExistence type="predicted"/>
<keyword evidence="3" id="KW-1185">Reference proteome</keyword>
<accession>A0ABW4G4M0</accession>
<organism evidence="2 3">
    <name type="scientific">Nonomuraea guangzhouensis</name>
    <dbReference type="NCBI Taxonomy" id="1291555"/>
    <lineage>
        <taxon>Bacteria</taxon>
        <taxon>Bacillati</taxon>
        <taxon>Actinomycetota</taxon>
        <taxon>Actinomycetes</taxon>
        <taxon>Streptosporangiales</taxon>
        <taxon>Streptosporangiaceae</taxon>
        <taxon>Nonomuraea</taxon>
    </lineage>
</organism>